<comment type="caution">
    <text evidence="6">The sequence shown here is derived from an EMBL/GenBank/DDBJ whole genome shotgun (WGS) entry which is preliminary data.</text>
</comment>
<keyword evidence="7" id="KW-1185">Reference proteome</keyword>
<feature type="domain" description="LytR/CpsA/Psr regulator C-terminal" evidence="5">
    <location>
        <begin position="392"/>
        <end position="466"/>
    </location>
</feature>
<evidence type="ECO:0000256" key="3">
    <source>
        <dbReference type="SAM" id="SignalP"/>
    </source>
</evidence>
<evidence type="ECO:0000256" key="2">
    <source>
        <dbReference type="SAM" id="MobiDB-lite"/>
    </source>
</evidence>
<evidence type="ECO:0000259" key="4">
    <source>
        <dbReference type="Pfam" id="PF03816"/>
    </source>
</evidence>
<evidence type="ECO:0000259" key="5">
    <source>
        <dbReference type="Pfam" id="PF13399"/>
    </source>
</evidence>
<dbReference type="PROSITE" id="PS51257">
    <property type="entry name" value="PROKAR_LIPOPROTEIN"/>
    <property type="match status" value="1"/>
</dbReference>
<gene>
    <name evidence="6" type="ORF">SFRA_022665</name>
</gene>
<feature type="region of interest" description="Disordered" evidence="2">
    <location>
        <begin position="31"/>
        <end position="68"/>
    </location>
</feature>
<dbReference type="InterPro" id="IPR027381">
    <property type="entry name" value="LytR/CpsA/Psr_C"/>
</dbReference>
<dbReference type="OrthoDB" id="9782542at2"/>
<feature type="compositionally biased region" description="Low complexity" evidence="2">
    <location>
        <begin position="44"/>
        <end position="68"/>
    </location>
</feature>
<feature type="chain" id="PRO_5043188273" evidence="3">
    <location>
        <begin position="37"/>
        <end position="501"/>
    </location>
</feature>
<name>A0A3R7EPA6_9ACTN</name>
<accession>A0A3R7EPA6</accession>
<protein>
    <submittedName>
        <fullName evidence="6">LytR family transcriptional regulator</fullName>
    </submittedName>
</protein>
<keyword evidence="3" id="KW-0732">Signal</keyword>
<reference evidence="6 7" key="1">
    <citation type="journal article" date="2014" name="Genome Announc.">
        <title>Draft Genome Sequence of Streptomyces fradiae ATCC 19609, a Strain Highly Sensitive to Antibiotics.</title>
        <authorList>
            <person name="Bekker O.B."/>
            <person name="Klimina K.M."/>
            <person name="Vatlin A.A."/>
            <person name="Zakharevich N.V."/>
            <person name="Kasianov A.S."/>
            <person name="Danilenko V.N."/>
        </authorList>
    </citation>
    <scope>NUCLEOTIDE SEQUENCE [LARGE SCALE GENOMIC DNA]</scope>
    <source>
        <strain evidence="6 7">ATCC 19609</strain>
    </source>
</reference>
<dbReference type="Pfam" id="PF13399">
    <property type="entry name" value="LytR_C"/>
    <property type="match status" value="1"/>
</dbReference>
<dbReference type="InterPro" id="IPR050922">
    <property type="entry name" value="LytR/CpsA/Psr_CW_biosynth"/>
</dbReference>
<dbReference type="Pfam" id="PF03816">
    <property type="entry name" value="LytR_cpsA_psr"/>
    <property type="match status" value="1"/>
</dbReference>
<organism evidence="6 7">
    <name type="scientific">Streptomyces xinghaiensis</name>
    <dbReference type="NCBI Taxonomy" id="1038928"/>
    <lineage>
        <taxon>Bacteria</taxon>
        <taxon>Bacillati</taxon>
        <taxon>Actinomycetota</taxon>
        <taxon>Actinomycetes</taxon>
        <taxon>Kitasatosporales</taxon>
        <taxon>Streptomycetaceae</taxon>
        <taxon>Streptomyces</taxon>
    </lineage>
</organism>
<dbReference type="InterPro" id="IPR004474">
    <property type="entry name" value="LytR_CpsA_psr"/>
</dbReference>
<feature type="region of interest" description="Disordered" evidence="2">
    <location>
        <begin position="481"/>
        <end position="501"/>
    </location>
</feature>
<proteinExistence type="inferred from homology"/>
<evidence type="ECO:0000313" key="7">
    <source>
        <dbReference type="Proteomes" id="UP000028058"/>
    </source>
</evidence>
<dbReference type="RefSeq" id="WP_105165560.1">
    <property type="nucleotide sequence ID" value="NZ_CP134822.1"/>
</dbReference>
<dbReference type="Proteomes" id="UP000028058">
    <property type="component" value="Unassembled WGS sequence"/>
</dbReference>
<sequence>MFRPVLPVRTRRARSQVAVVLCAALLAGGCARSSEAPEPPARPGPEAGGARVSPFEGLTGRPRPTPGTTFLLVGLDGRTGLSRAEKRRLFAGGEGCDCTDVMMLLHVSADRRRVGVISIPRDSYAEFPPHTEPPATRTPATGTPSGAAPSGAGTGPVRHWGKINAAHQHGGPALTVAAIEHATGIRVDHYLETDFTGFVRTVDRLGGGQVCTDKPLKDDKSGLDLPPGTHHVDGTGALQYVRARRLDPPGDLGRVRRQQRFLVSLMENLFSGDRTASGGDGFSRSARALLRSVRTDEGLTLPKLAGLGRALRKLPSSAAEFATVPIRDFDHRVPGWGSTLVWDEPRAEALFAAVRADRPIVPETRPGEIRPVPVAVAPRKLRVGVAERPGAEPGSAARLAMKLRANGFTVVGVTAGSGGGPAQARPTEIAHDPRLRRAAPTLAAALPNARVREAEGLGRVFRVTVGPIAGRVVPVVHDRSGVEGAPVTGDELSCRETPPGG</sequence>
<dbReference type="Gene3D" id="3.40.630.190">
    <property type="entry name" value="LCP protein"/>
    <property type="match status" value="1"/>
</dbReference>
<feature type="domain" description="Cell envelope-related transcriptional attenuator" evidence="4">
    <location>
        <begin position="99"/>
        <end position="269"/>
    </location>
</feature>
<feature type="region of interest" description="Disordered" evidence="2">
    <location>
        <begin position="123"/>
        <end position="155"/>
    </location>
</feature>
<evidence type="ECO:0000256" key="1">
    <source>
        <dbReference type="ARBA" id="ARBA00006068"/>
    </source>
</evidence>
<dbReference type="PANTHER" id="PTHR33392:SF6">
    <property type="entry name" value="POLYISOPRENYL-TEICHOIC ACID--PEPTIDOGLYCAN TEICHOIC ACID TRANSFERASE TAGU"/>
    <property type="match status" value="1"/>
</dbReference>
<dbReference type="EMBL" id="JNAD02000011">
    <property type="protein sequence ID" value="RKM93295.1"/>
    <property type="molecule type" value="Genomic_DNA"/>
</dbReference>
<dbReference type="PANTHER" id="PTHR33392">
    <property type="entry name" value="POLYISOPRENYL-TEICHOIC ACID--PEPTIDOGLYCAN TEICHOIC ACID TRANSFERASE TAGU"/>
    <property type="match status" value="1"/>
</dbReference>
<feature type="compositionally biased region" description="Low complexity" evidence="2">
    <location>
        <begin position="133"/>
        <end position="151"/>
    </location>
</feature>
<evidence type="ECO:0000313" key="6">
    <source>
        <dbReference type="EMBL" id="RKM93295.1"/>
    </source>
</evidence>
<comment type="similarity">
    <text evidence="1">Belongs to the LytR/CpsA/Psr (LCP) family.</text>
</comment>
<feature type="signal peptide" evidence="3">
    <location>
        <begin position="1"/>
        <end position="36"/>
    </location>
</feature>
<dbReference type="AlphaFoldDB" id="A0A3R7EPA6"/>
<dbReference type="NCBIfam" id="TIGR00350">
    <property type="entry name" value="lytR_cpsA_psr"/>
    <property type="match status" value="1"/>
</dbReference>